<organism evidence="2 3">
    <name type="scientific">Actinomadura rudentiformis</name>
    <dbReference type="NCBI Taxonomy" id="359158"/>
    <lineage>
        <taxon>Bacteria</taxon>
        <taxon>Bacillati</taxon>
        <taxon>Actinomycetota</taxon>
        <taxon>Actinomycetes</taxon>
        <taxon>Streptosporangiales</taxon>
        <taxon>Thermomonosporaceae</taxon>
        <taxon>Actinomadura</taxon>
    </lineage>
</organism>
<sequence length="168" mass="18627">MVDGHWNVISANRASEALFGQLVGTNLARRYFAHPEAAATMIVNWPEVAWAGLARLHHQLAQAPFDEELRELADLAESAVSGLARPAAPPSELVVCPWFRAGEQVVRTIGMVARFDAAVEVTLDELRIELTYPQDATGRSPSFSQTNHTMRPTSSAFMVHGIQHRRWQ</sequence>
<evidence type="ECO:0000313" key="2">
    <source>
        <dbReference type="EMBL" id="KAB2350029.1"/>
    </source>
</evidence>
<feature type="domain" description="MmyB-like transcription regulator ligand binding" evidence="1">
    <location>
        <begin position="2"/>
        <end position="137"/>
    </location>
</feature>
<name>A0A6H9YY07_9ACTN</name>
<evidence type="ECO:0000313" key="3">
    <source>
        <dbReference type="Proteomes" id="UP000468735"/>
    </source>
</evidence>
<dbReference type="Pfam" id="PF17765">
    <property type="entry name" value="MLTR_LBD"/>
    <property type="match status" value="1"/>
</dbReference>
<proteinExistence type="predicted"/>
<keyword evidence="3" id="KW-1185">Reference proteome</keyword>
<gene>
    <name evidence="2" type="ORF">F8566_09360</name>
</gene>
<comment type="caution">
    <text evidence="2">The sequence shown here is derived from an EMBL/GenBank/DDBJ whole genome shotgun (WGS) entry which is preliminary data.</text>
</comment>
<dbReference type="Proteomes" id="UP000468735">
    <property type="component" value="Unassembled WGS sequence"/>
</dbReference>
<protein>
    <recommendedName>
        <fullName evidence="1">MmyB-like transcription regulator ligand binding domain-containing protein</fullName>
    </recommendedName>
</protein>
<dbReference type="InterPro" id="IPR041413">
    <property type="entry name" value="MLTR_LBD"/>
</dbReference>
<dbReference type="AlphaFoldDB" id="A0A6H9YY07"/>
<evidence type="ECO:0000259" key="1">
    <source>
        <dbReference type="Pfam" id="PF17765"/>
    </source>
</evidence>
<dbReference type="OrthoDB" id="3538493at2"/>
<reference evidence="2 3" key="1">
    <citation type="submission" date="2019-09" db="EMBL/GenBank/DDBJ databases">
        <title>Actinomadura physcomitrii sp. nov., a novel actinomycete isolated from moss [Physcomitrium sphaericum (Ludw) Fuernr].</title>
        <authorList>
            <person name="Zhuang X."/>
            <person name="Liu C."/>
        </authorList>
    </citation>
    <scope>NUCLEOTIDE SEQUENCE [LARGE SCALE GENOMIC DNA]</scope>
    <source>
        <strain evidence="2 3">HMC1</strain>
    </source>
</reference>
<dbReference type="Gene3D" id="3.30.450.180">
    <property type="match status" value="1"/>
</dbReference>
<accession>A0A6H9YY07</accession>
<dbReference type="EMBL" id="WBMT01000004">
    <property type="protein sequence ID" value="KAB2350029.1"/>
    <property type="molecule type" value="Genomic_DNA"/>
</dbReference>